<dbReference type="InterPro" id="IPR023614">
    <property type="entry name" value="Porin_dom_sf"/>
</dbReference>
<evidence type="ECO:0000313" key="5">
    <source>
        <dbReference type="Proteomes" id="UP000225972"/>
    </source>
</evidence>
<dbReference type="RefSeq" id="WP_099243038.1">
    <property type="nucleotide sequence ID" value="NZ_FXXP01000001.1"/>
</dbReference>
<dbReference type="GO" id="GO:0016020">
    <property type="term" value="C:membrane"/>
    <property type="evidence" value="ECO:0007669"/>
    <property type="project" value="InterPro"/>
</dbReference>
<sequence length="330" mass="33810">MKHILLATTALVASAGIASAEIELSGSAEMGIIGGSGEVGGVDVDIETQFHTDIDVTFTMSGETDNGLTFGASIDLDESDNDGADNNGTDPTGSRAFANTTQGGETIFIAYGAAKLTMGDVDGALDAAMKEAIIGSAINDDHEHAGYNGNSGFDGGYDGQIAQFSYAASGFTGYLSVELDDFGNTDPIWGLGVAYSTELAGLTLGVGLGYQTVEDASTWGLSVDTTFNNGIQAILNYSTVDFGVAGAEDQKHFGLALGYTMNALTIGVNYGKFDDVLGVDGDTSKGFGLAVDYDLGGGAEVQFGYGKSDMDIGGVESDLSTWSLGVAMSF</sequence>
<dbReference type="Proteomes" id="UP000225972">
    <property type="component" value="Unassembled WGS sequence"/>
</dbReference>
<feature type="signal peptide" evidence="2">
    <location>
        <begin position="1"/>
        <end position="20"/>
    </location>
</feature>
<dbReference type="GO" id="GO:0015288">
    <property type="term" value="F:porin activity"/>
    <property type="evidence" value="ECO:0007669"/>
    <property type="project" value="InterPro"/>
</dbReference>
<keyword evidence="2" id="KW-0732">Signal</keyword>
<gene>
    <name evidence="4" type="ORF">TRP8649_00984</name>
</gene>
<feature type="domain" description="Porin" evidence="3">
    <location>
        <begin position="7"/>
        <end position="309"/>
    </location>
</feature>
<dbReference type="SUPFAM" id="SSF56935">
    <property type="entry name" value="Porins"/>
    <property type="match status" value="1"/>
</dbReference>
<accession>A0A238JAJ6</accession>
<dbReference type="OrthoDB" id="7326315at2"/>
<dbReference type="InterPro" id="IPR033900">
    <property type="entry name" value="Gram_neg_porin_domain"/>
</dbReference>
<name>A0A238JAJ6_9RHOB</name>
<dbReference type="Pfam" id="PF13609">
    <property type="entry name" value="Porin_4"/>
    <property type="match status" value="1"/>
</dbReference>
<evidence type="ECO:0000313" key="4">
    <source>
        <dbReference type="EMBL" id="SMX26886.1"/>
    </source>
</evidence>
<keyword evidence="5" id="KW-1185">Reference proteome</keyword>
<evidence type="ECO:0000256" key="2">
    <source>
        <dbReference type="SAM" id="SignalP"/>
    </source>
</evidence>
<evidence type="ECO:0000256" key="1">
    <source>
        <dbReference type="SAM" id="MobiDB-lite"/>
    </source>
</evidence>
<protein>
    <submittedName>
        <fullName evidence="4">Porin</fullName>
    </submittedName>
</protein>
<feature type="compositionally biased region" description="Polar residues" evidence="1">
    <location>
        <begin position="84"/>
        <end position="98"/>
    </location>
</feature>
<dbReference type="AlphaFoldDB" id="A0A238JAJ6"/>
<dbReference type="Gene3D" id="2.40.160.10">
    <property type="entry name" value="Porin"/>
    <property type="match status" value="1"/>
</dbReference>
<organism evidence="4 5">
    <name type="scientific">Pelagimonas phthalicica</name>
    <dbReference type="NCBI Taxonomy" id="1037362"/>
    <lineage>
        <taxon>Bacteria</taxon>
        <taxon>Pseudomonadati</taxon>
        <taxon>Pseudomonadota</taxon>
        <taxon>Alphaproteobacteria</taxon>
        <taxon>Rhodobacterales</taxon>
        <taxon>Roseobacteraceae</taxon>
        <taxon>Pelagimonas</taxon>
    </lineage>
</organism>
<feature type="region of interest" description="Disordered" evidence="1">
    <location>
        <begin position="71"/>
        <end position="98"/>
    </location>
</feature>
<reference evidence="5" key="1">
    <citation type="submission" date="2017-05" db="EMBL/GenBank/DDBJ databases">
        <authorList>
            <person name="Rodrigo-Torres L."/>
            <person name="Arahal R. D."/>
            <person name="Lucena T."/>
        </authorList>
    </citation>
    <scope>NUCLEOTIDE SEQUENCE [LARGE SCALE GENOMIC DNA]</scope>
    <source>
        <strain evidence="5">CECT 8649</strain>
    </source>
</reference>
<dbReference type="EMBL" id="FXXP01000001">
    <property type="protein sequence ID" value="SMX26886.1"/>
    <property type="molecule type" value="Genomic_DNA"/>
</dbReference>
<evidence type="ECO:0000259" key="3">
    <source>
        <dbReference type="Pfam" id="PF13609"/>
    </source>
</evidence>
<feature type="chain" id="PRO_5012059590" evidence="2">
    <location>
        <begin position="21"/>
        <end position="330"/>
    </location>
</feature>
<proteinExistence type="predicted"/>